<dbReference type="AlphaFoldDB" id="A0A8B8I9H0"/>
<accession>A0A8B8I9H0</accession>
<dbReference type="OMA" id="EDSSHRP"/>
<feature type="region of interest" description="Disordered" evidence="1">
    <location>
        <begin position="83"/>
        <end position="139"/>
    </location>
</feature>
<reference evidence="3" key="1">
    <citation type="submission" date="2025-08" db="UniProtKB">
        <authorList>
            <consortium name="RefSeq"/>
        </authorList>
    </citation>
    <scope>IDENTIFICATION</scope>
    <source>
        <tissue evidence="3">Whole body</tissue>
    </source>
</reference>
<dbReference type="GO" id="GO:0003676">
    <property type="term" value="F:nucleic acid binding"/>
    <property type="evidence" value="ECO:0007669"/>
    <property type="project" value="InterPro"/>
</dbReference>
<evidence type="ECO:0000313" key="2">
    <source>
        <dbReference type="Proteomes" id="UP001652626"/>
    </source>
</evidence>
<feature type="compositionally biased region" description="Basic and acidic residues" evidence="1">
    <location>
        <begin position="121"/>
        <end position="131"/>
    </location>
</feature>
<evidence type="ECO:0000313" key="3">
    <source>
        <dbReference type="RefSeq" id="XP_026493655.2"/>
    </source>
</evidence>
<name>A0A8B8I9H0_VANTA</name>
<feature type="compositionally biased region" description="Acidic residues" evidence="1">
    <location>
        <begin position="89"/>
        <end position="100"/>
    </location>
</feature>
<organism evidence="2 3">
    <name type="scientific">Vanessa tameamea</name>
    <name type="common">Kamehameha butterfly</name>
    <dbReference type="NCBI Taxonomy" id="334116"/>
    <lineage>
        <taxon>Eukaryota</taxon>
        <taxon>Metazoa</taxon>
        <taxon>Ecdysozoa</taxon>
        <taxon>Arthropoda</taxon>
        <taxon>Hexapoda</taxon>
        <taxon>Insecta</taxon>
        <taxon>Pterygota</taxon>
        <taxon>Neoptera</taxon>
        <taxon>Endopterygota</taxon>
        <taxon>Lepidoptera</taxon>
        <taxon>Glossata</taxon>
        <taxon>Ditrysia</taxon>
        <taxon>Papilionoidea</taxon>
        <taxon>Nymphalidae</taxon>
        <taxon>Nymphalinae</taxon>
        <taxon>Vanessa</taxon>
    </lineage>
</organism>
<evidence type="ECO:0000256" key="1">
    <source>
        <dbReference type="SAM" id="MobiDB-lite"/>
    </source>
</evidence>
<protein>
    <submittedName>
        <fullName evidence="3">Uncharacterized protein LOC113398928</fullName>
    </submittedName>
</protein>
<gene>
    <name evidence="3" type="primary">LOC113398928</name>
</gene>
<dbReference type="GO" id="GO:0015074">
    <property type="term" value="P:DNA integration"/>
    <property type="evidence" value="ECO:0007669"/>
    <property type="project" value="InterPro"/>
</dbReference>
<dbReference type="RefSeq" id="XP_026493655.2">
    <property type="nucleotide sequence ID" value="XM_026637870.2"/>
</dbReference>
<dbReference type="OrthoDB" id="417598at2759"/>
<sequence length="139" mass="15441">MDAQVNRDRCSPRVFQEGDLVFVIKYTQSTGKLDHGMRGPYRVVRVLPHGRYELRLVAGSYGKTTFAAAQYMVPWGGEWTPESCAGFFEDNDDDDGDSLVEDQPPQPESSALEPVPGPSSRPDHLEPESSRGLDMPNLN</sequence>
<keyword evidence="2" id="KW-1185">Reference proteome</keyword>
<dbReference type="Proteomes" id="UP001652626">
    <property type="component" value="Chromosome 11"/>
</dbReference>
<dbReference type="GeneID" id="113398928"/>
<proteinExistence type="predicted"/>